<accession>A0A0M2GK79</accession>
<sequence>MPIVRSSEAVIHEIHGARFVSYATPACGSKELCAWRGEIPAGLKAPAHTVSREEIFHLLDGELLITLDGRTERIAAGDTVIINAGTTLTVENPTDRTAYSWVTTSIGLEAQLADGTRIAPPWAN</sequence>
<protein>
    <submittedName>
        <fullName evidence="2">Cupin</fullName>
    </submittedName>
</protein>
<proteinExistence type="predicted"/>
<comment type="caution">
    <text evidence="2">The sequence shown here is derived from an EMBL/GenBank/DDBJ whole genome shotgun (WGS) entry which is preliminary data.</text>
</comment>
<dbReference type="RefSeq" id="WP_031141704.1">
    <property type="nucleotide sequence ID" value="NZ_JBMVBE010000006.1"/>
</dbReference>
<dbReference type="STRING" id="284040.UK15_27930"/>
<dbReference type="Gene3D" id="2.60.120.10">
    <property type="entry name" value="Jelly Rolls"/>
    <property type="match status" value="1"/>
</dbReference>
<dbReference type="PATRIC" id="fig|284040.3.peg.3976"/>
<organism evidence="2 3">
    <name type="scientific">Streptomyces variegatus</name>
    <dbReference type="NCBI Taxonomy" id="284040"/>
    <lineage>
        <taxon>Bacteria</taxon>
        <taxon>Bacillati</taxon>
        <taxon>Actinomycetota</taxon>
        <taxon>Actinomycetes</taxon>
        <taxon>Kitasatosporales</taxon>
        <taxon>Streptomycetaceae</taxon>
        <taxon>Streptomyces</taxon>
    </lineage>
</organism>
<gene>
    <name evidence="2" type="ORF">UK15_27930</name>
</gene>
<dbReference type="CDD" id="cd20299">
    <property type="entry name" value="cupin_YP766765-like"/>
    <property type="match status" value="1"/>
</dbReference>
<name>A0A0M2GK79_9ACTN</name>
<dbReference type="Pfam" id="PF07883">
    <property type="entry name" value="Cupin_2"/>
    <property type="match status" value="1"/>
</dbReference>
<dbReference type="Proteomes" id="UP000034786">
    <property type="component" value="Unassembled WGS sequence"/>
</dbReference>
<reference evidence="3" key="1">
    <citation type="submission" date="2015-02" db="EMBL/GenBank/DDBJ databases">
        <authorList>
            <person name="Ju K.-S."/>
            <person name="Doroghazi J.R."/>
            <person name="Metcalf W."/>
        </authorList>
    </citation>
    <scope>NUCLEOTIDE SEQUENCE [LARGE SCALE GENOMIC DNA]</scope>
    <source>
        <strain evidence="3">NRRL B-16380</strain>
    </source>
</reference>
<evidence type="ECO:0000313" key="2">
    <source>
        <dbReference type="EMBL" id="KJK36145.1"/>
    </source>
</evidence>
<keyword evidence="3" id="KW-1185">Reference proteome</keyword>
<dbReference type="InterPro" id="IPR014710">
    <property type="entry name" value="RmlC-like_jellyroll"/>
</dbReference>
<dbReference type="InterPro" id="IPR013096">
    <property type="entry name" value="Cupin_2"/>
</dbReference>
<feature type="domain" description="Cupin type-2" evidence="1">
    <location>
        <begin position="38"/>
        <end position="98"/>
    </location>
</feature>
<evidence type="ECO:0000313" key="3">
    <source>
        <dbReference type="Proteomes" id="UP000034786"/>
    </source>
</evidence>
<dbReference type="EMBL" id="JYJH01000024">
    <property type="protein sequence ID" value="KJK36145.1"/>
    <property type="molecule type" value="Genomic_DNA"/>
</dbReference>
<dbReference type="SUPFAM" id="SSF51182">
    <property type="entry name" value="RmlC-like cupins"/>
    <property type="match status" value="1"/>
</dbReference>
<dbReference type="AlphaFoldDB" id="A0A0M2GK79"/>
<dbReference type="InterPro" id="IPR011051">
    <property type="entry name" value="RmlC_Cupin_sf"/>
</dbReference>
<evidence type="ECO:0000259" key="1">
    <source>
        <dbReference type="Pfam" id="PF07883"/>
    </source>
</evidence>